<name>A0AAV4CQU3_9GAST</name>
<accession>A0AAV4CQU3</accession>
<keyword evidence="3" id="KW-1185">Reference proteome</keyword>
<protein>
    <submittedName>
        <fullName evidence="2">Uncharacterized protein</fullName>
    </submittedName>
</protein>
<dbReference type="EMBL" id="BLXT01006878">
    <property type="protein sequence ID" value="GFO34247.1"/>
    <property type="molecule type" value="Genomic_DNA"/>
</dbReference>
<feature type="compositionally biased region" description="Basic and acidic residues" evidence="1">
    <location>
        <begin position="83"/>
        <end position="93"/>
    </location>
</feature>
<gene>
    <name evidence="2" type="ORF">PoB_006075200</name>
</gene>
<dbReference type="AlphaFoldDB" id="A0AAV4CQU3"/>
<organism evidence="2 3">
    <name type="scientific">Plakobranchus ocellatus</name>
    <dbReference type="NCBI Taxonomy" id="259542"/>
    <lineage>
        <taxon>Eukaryota</taxon>
        <taxon>Metazoa</taxon>
        <taxon>Spiralia</taxon>
        <taxon>Lophotrochozoa</taxon>
        <taxon>Mollusca</taxon>
        <taxon>Gastropoda</taxon>
        <taxon>Heterobranchia</taxon>
        <taxon>Euthyneura</taxon>
        <taxon>Panpulmonata</taxon>
        <taxon>Sacoglossa</taxon>
        <taxon>Placobranchoidea</taxon>
        <taxon>Plakobranchidae</taxon>
        <taxon>Plakobranchus</taxon>
    </lineage>
</organism>
<evidence type="ECO:0000313" key="2">
    <source>
        <dbReference type="EMBL" id="GFO34247.1"/>
    </source>
</evidence>
<reference evidence="2 3" key="1">
    <citation type="journal article" date="2021" name="Elife">
        <title>Chloroplast acquisition without the gene transfer in kleptoplastic sea slugs, Plakobranchus ocellatus.</title>
        <authorList>
            <person name="Maeda T."/>
            <person name="Takahashi S."/>
            <person name="Yoshida T."/>
            <person name="Shimamura S."/>
            <person name="Takaki Y."/>
            <person name="Nagai Y."/>
            <person name="Toyoda A."/>
            <person name="Suzuki Y."/>
            <person name="Arimoto A."/>
            <person name="Ishii H."/>
            <person name="Satoh N."/>
            <person name="Nishiyama T."/>
            <person name="Hasebe M."/>
            <person name="Maruyama T."/>
            <person name="Minagawa J."/>
            <person name="Obokata J."/>
            <person name="Shigenobu S."/>
        </authorList>
    </citation>
    <scope>NUCLEOTIDE SEQUENCE [LARGE SCALE GENOMIC DNA]</scope>
</reference>
<proteinExistence type="predicted"/>
<evidence type="ECO:0000313" key="3">
    <source>
        <dbReference type="Proteomes" id="UP000735302"/>
    </source>
</evidence>
<dbReference type="Proteomes" id="UP000735302">
    <property type="component" value="Unassembled WGS sequence"/>
</dbReference>
<comment type="caution">
    <text evidence="2">The sequence shown here is derived from an EMBL/GenBank/DDBJ whole genome shotgun (WGS) entry which is preliminary data.</text>
</comment>
<evidence type="ECO:0000256" key="1">
    <source>
        <dbReference type="SAM" id="MobiDB-lite"/>
    </source>
</evidence>
<sequence length="105" mass="11641">MVLLPRSPLLSFSFPSNLIHPVSSRLTLTRRALFTRAISLSVTHGQRVTNFLASCVGHSLNCTQRHQPEFAASNKPSPARADSSSEWKQRSSSKEVCFNESTGPW</sequence>
<feature type="region of interest" description="Disordered" evidence="1">
    <location>
        <begin position="67"/>
        <end position="105"/>
    </location>
</feature>